<dbReference type="AlphaFoldDB" id="A0AAW2Q8D3"/>
<dbReference type="InterPro" id="IPR051378">
    <property type="entry name" value="Cell2Cell_Antifungal"/>
</dbReference>
<comment type="subcellular location">
    <subcellularLocation>
        <location evidence="7">Cell junction</location>
        <location evidence="7">Plasmodesma</location>
    </subcellularLocation>
    <subcellularLocation>
        <location evidence="1">Cell membrane</location>
        <topology evidence="1">Single-pass type I membrane protein</topology>
    </subcellularLocation>
</comment>
<feature type="transmembrane region" description="Helical" evidence="9">
    <location>
        <begin position="288"/>
        <end position="309"/>
    </location>
</feature>
<gene>
    <name evidence="12" type="ORF">Sangu_0500000</name>
</gene>
<evidence type="ECO:0000256" key="5">
    <source>
        <dbReference type="ARBA" id="ARBA00022949"/>
    </source>
</evidence>
<keyword evidence="9" id="KW-1133">Transmembrane helix</keyword>
<evidence type="ECO:0000313" key="12">
    <source>
        <dbReference type="EMBL" id="KAL0364024.1"/>
    </source>
</evidence>
<dbReference type="GO" id="GO:0009506">
    <property type="term" value="C:plasmodesma"/>
    <property type="evidence" value="ECO:0007669"/>
    <property type="project" value="UniProtKB-SubCell"/>
</dbReference>
<evidence type="ECO:0000256" key="7">
    <source>
        <dbReference type="ARBA" id="ARBA00024184"/>
    </source>
</evidence>
<reference evidence="12" key="1">
    <citation type="submission" date="2020-06" db="EMBL/GenBank/DDBJ databases">
        <authorList>
            <person name="Li T."/>
            <person name="Hu X."/>
            <person name="Zhang T."/>
            <person name="Song X."/>
            <person name="Zhang H."/>
            <person name="Dai N."/>
            <person name="Sheng W."/>
            <person name="Hou X."/>
            <person name="Wei L."/>
        </authorList>
    </citation>
    <scope>NUCLEOTIDE SEQUENCE</scope>
    <source>
        <strain evidence="12">G01</strain>
        <tissue evidence="12">Leaf</tissue>
    </source>
</reference>
<dbReference type="CDD" id="cd23509">
    <property type="entry name" value="Gnk2-like"/>
    <property type="match status" value="2"/>
</dbReference>
<organism evidence="12">
    <name type="scientific">Sesamum angustifolium</name>
    <dbReference type="NCBI Taxonomy" id="2727405"/>
    <lineage>
        <taxon>Eukaryota</taxon>
        <taxon>Viridiplantae</taxon>
        <taxon>Streptophyta</taxon>
        <taxon>Embryophyta</taxon>
        <taxon>Tracheophyta</taxon>
        <taxon>Spermatophyta</taxon>
        <taxon>Magnoliopsida</taxon>
        <taxon>eudicotyledons</taxon>
        <taxon>Gunneridae</taxon>
        <taxon>Pentapetalae</taxon>
        <taxon>asterids</taxon>
        <taxon>lamiids</taxon>
        <taxon>Lamiales</taxon>
        <taxon>Pedaliaceae</taxon>
        <taxon>Sesamum</taxon>
    </lineage>
</organism>
<keyword evidence="5" id="KW-0965">Cell junction</keyword>
<keyword evidence="6" id="KW-1015">Disulfide bond</keyword>
<feature type="domain" description="Gnk2-homologous" evidence="11">
    <location>
        <begin position="148"/>
        <end position="258"/>
    </location>
</feature>
<evidence type="ECO:0000256" key="8">
    <source>
        <dbReference type="ARBA" id="ARBA00038393"/>
    </source>
</evidence>
<accession>A0AAW2Q8D3</accession>
<evidence type="ECO:0000256" key="1">
    <source>
        <dbReference type="ARBA" id="ARBA00004251"/>
    </source>
</evidence>
<feature type="signal peptide" evidence="10">
    <location>
        <begin position="1"/>
        <end position="21"/>
    </location>
</feature>
<evidence type="ECO:0000256" key="2">
    <source>
        <dbReference type="ARBA" id="ARBA00022581"/>
    </source>
</evidence>
<dbReference type="InterPro" id="IPR002902">
    <property type="entry name" value="GNK2"/>
</dbReference>
<evidence type="ECO:0000256" key="4">
    <source>
        <dbReference type="ARBA" id="ARBA00022737"/>
    </source>
</evidence>
<evidence type="ECO:0000256" key="9">
    <source>
        <dbReference type="SAM" id="Phobius"/>
    </source>
</evidence>
<proteinExistence type="inferred from homology"/>
<dbReference type="Pfam" id="PF01657">
    <property type="entry name" value="Stress-antifung"/>
    <property type="match status" value="2"/>
</dbReference>
<keyword evidence="3 10" id="KW-0732">Signal</keyword>
<dbReference type="PANTHER" id="PTHR32080">
    <property type="entry name" value="ANTIFUNGAL PROTEIN GINKBILOBIN-2-LIKE"/>
    <property type="match status" value="1"/>
</dbReference>
<keyword evidence="2" id="KW-0945">Host-virus interaction</keyword>
<keyword evidence="4" id="KW-0677">Repeat</keyword>
<dbReference type="EMBL" id="JACGWK010000003">
    <property type="protein sequence ID" value="KAL0364024.1"/>
    <property type="molecule type" value="Genomic_DNA"/>
</dbReference>
<dbReference type="PANTHER" id="PTHR32080:SF29">
    <property type="entry name" value="CYSTEINE-RICH REPEAT SECRETORY PROTEIN 38-LIKE"/>
    <property type="match status" value="1"/>
</dbReference>
<sequence>MNFLLSSFLFIFSTFSLITNSTLVPSPLPLPPLLSLRCSPSPSTHHHHNINPIETLLDNLTSVAVDSRFTTFNTTFRQGRYSGLMQCRPGLRPQACILCASAAGNTILNLCPNSNAVSVWYDGCYVQISMMMMNSSHDPDHDHEAFMDASNHSCSNRAKNQDLARSGPALEALLLKLKADVNLATHHGFSQGEIAYDNINHSDSKIYGAVECARSLSPQECDFCVGKAIEKLQFYCGGKNGGTAVYGPCLARFDSNEFYYGGIHSAGAGGGNFTVWEGENGGIKRGLVMGYLGGGVACFLVFVLLAFLLRRTVVNIAKVGSLA</sequence>
<dbReference type="PROSITE" id="PS51473">
    <property type="entry name" value="GNK2"/>
    <property type="match status" value="2"/>
</dbReference>
<feature type="chain" id="PRO_5043867566" description="Gnk2-homologous domain-containing protein" evidence="10">
    <location>
        <begin position="22"/>
        <end position="323"/>
    </location>
</feature>
<comment type="similarity">
    <text evidence="8">Belongs to the cysteine-rich repeat secretory protein family. Plasmodesmata-located proteins (PDLD) subfamily.</text>
</comment>
<keyword evidence="9" id="KW-0472">Membrane</keyword>
<reference evidence="12" key="2">
    <citation type="journal article" date="2024" name="Plant">
        <title>Genomic evolution and insights into agronomic trait innovations of Sesamum species.</title>
        <authorList>
            <person name="Miao H."/>
            <person name="Wang L."/>
            <person name="Qu L."/>
            <person name="Liu H."/>
            <person name="Sun Y."/>
            <person name="Le M."/>
            <person name="Wang Q."/>
            <person name="Wei S."/>
            <person name="Zheng Y."/>
            <person name="Lin W."/>
            <person name="Duan Y."/>
            <person name="Cao H."/>
            <person name="Xiong S."/>
            <person name="Wang X."/>
            <person name="Wei L."/>
            <person name="Li C."/>
            <person name="Ma Q."/>
            <person name="Ju M."/>
            <person name="Zhao R."/>
            <person name="Li G."/>
            <person name="Mu C."/>
            <person name="Tian Q."/>
            <person name="Mei H."/>
            <person name="Zhang T."/>
            <person name="Gao T."/>
            <person name="Zhang H."/>
        </authorList>
    </citation>
    <scope>NUCLEOTIDE SEQUENCE</scope>
    <source>
        <strain evidence="12">G01</strain>
    </source>
</reference>
<dbReference type="GO" id="GO:0005886">
    <property type="term" value="C:plasma membrane"/>
    <property type="evidence" value="ECO:0007669"/>
    <property type="project" value="UniProtKB-SubCell"/>
</dbReference>
<evidence type="ECO:0000256" key="10">
    <source>
        <dbReference type="SAM" id="SignalP"/>
    </source>
</evidence>
<feature type="domain" description="Gnk2-homologous" evidence="11">
    <location>
        <begin position="31"/>
        <end position="133"/>
    </location>
</feature>
<name>A0AAW2Q8D3_9LAMI</name>
<evidence type="ECO:0000259" key="11">
    <source>
        <dbReference type="PROSITE" id="PS51473"/>
    </source>
</evidence>
<evidence type="ECO:0000256" key="6">
    <source>
        <dbReference type="ARBA" id="ARBA00023157"/>
    </source>
</evidence>
<dbReference type="Gene3D" id="3.30.430.20">
    <property type="entry name" value="Gnk2 domain, C-X8-C-X2-C motif"/>
    <property type="match status" value="2"/>
</dbReference>
<dbReference type="InterPro" id="IPR038408">
    <property type="entry name" value="GNK2_sf"/>
</dbReference>
<protein>
    <recommendedName>
        <fullName evidence="11">Gnk2-homologous domain-containing protein</fullName>
    </recommendedName>
</protein>
<evidence type="ECO:0000256" key="3">
    <source>
        <dbReference type="ARBA" id="ARBA00022729"/>
    </source>
</evidence>
<keyword evidence="9" id="KW-0812">Transmembrane</keyword>
<comment type="caution">
    <text evidence="12">The sequence shown here is derived from an EMBL/GenBank/DDBJ whole genome shotgun (WGS) entry which is preliminary data.</text>
</comment>